<evidence type="ECO:0000256" key="2">
    <source>
        <dbReference type="ARBA" id="ARBA00022692"/>
    </source>
</evidence>
<feature type="transmembrane region" description="Helical" evidence="5">
    <location>
        <begin position="200"/>
        <end position="220"/>
    </location>
</feature>
<evidence type="ECO:0000256" key="5">
    <source>
        <dbReference type="SAM" id="Phobius"/>
    </source>
</evidence>
<sequence>MPTNKRFLFIIMMIVYPILVIAAPADLPRTEPGVLYLPDNAIVMDDGYELSIQGVLGGIIIILCALLLWFRAFLGLRLAQGLVGFIIIAFIAWVLLSNFEPENTYGTNRWTLYLTVPVACGLVGGLLLMCALPMLYLISLGGLGGLAAGLWVLGWRTDLSIQSNWGRAILLVILVVVGCVFAALDVFFHMVGAALTGAYILFLGLDIYFHTGFTYCFIATLDANPHHDYSYQTTRETHIIQSILIVAMLMGLMIQVCFGWRGIETQHDLYFLPEKRILPPTLRFSHYYNPNRPWGFSWRPAVAPPPPPV</sequence>
<keyword evidence="3 5" id="KW-1133">Transmembrane helix</keyword>
<evidence type="ECO:0000313" key="7">
    <source>
        <dbReference type="EMBL" id="KAI9244711.1"/>
    </source>
</evidence>
<keyword evidence="2 5" id="KW-0812">Transmembrane</keyword>
<evidence type="ECO:0000256" key="1">
    <source>
        <dbReference type="ARBA" id="ARBA00004141"/>
    </source>
</evidence>
<evidence type="ECO:0000256" key="4">
    <source>
        <dbReference type="ARBA" id="ARBA00023136"/>
    </source>
</evidence>
<comment type="caution">
    <text evidence="7">The sequence shown here is derived from an EMBL/GenBank/DDBJ whole genome shotgun (WGS) entry which is preliminary data.</text>
</comment>
<comment type="subcellular location">
    <subcellularLocation>
        <location evidence="1">Membrane</location>
        <topology evidence="1">Multi-pass membrane protein</topology>
    </subcellularLocation>
</comment>
<feature type="transmembrane region" description="Helical" evidence="5">
    <location>
        <begin position="50"/>
        <end position="70"/>
    </location>
</feature>
<protein>
    <recommendedName>
        <fullName evidence="6">TM7S3/TM198-like domain-containing protein</fullName>
    </recommendedName>
</protein>
<keyword evidence="8" id="KW-1185">Reference proteome</keyword>
<keyword evidence="4 5" id="KW-0472">Membrane</keyword>
<feature type="transmembrane region" description="Helical" evidence="5">
    <location>
        <begin position="111"/>
        <end position="128"/>
    </location>
</feature>
<name>A0AAD5P793_9FUNG</name>
<accession>A0AAD5P793</accession>
<dbReference type="InterPro" id="IPR025256">
    <property type="entry name" value="TM7S3/TM198-like_dom"/>
</dbReference>
<feature type="transmembrane region" description="Helical" evidence="5">
    <location>
        <begin position="240"/>
        <end position="260"/>
    </location>
</feature>
<dbReference type="GO" id="GO:0016020">
    <property type="term" value="C:membrane"/>
    <property type="evidence" value="ECO:0007669"/>
    <property type="project" value="UniProtKB-SubCell"/>
</dbReference>
<feature type="transmembrane region" description="Helical" evidence="5">
    <location>
        <begin position="165"/>
        <end position="188"/>
    </location>
</feature>
<dbReference type="Proteomes" id="UP001209540">
    <property type="component" value="Unassembled WGS sequence"/>
</dbReference>
<dbReference type="AlphaFoldDB" id="A0AAD5P793"/>
<evidence type="ECO:0000313" key="8">
    <source>
        <dbReference type="Proteomes" id="UP001209540"/>
    </source>
</evidence>
<dbReference type="Pfam" id="PF13886">
    <property type="entry name" value="TM7S3_TM198"/>
    <property type="match status" value="1"/>
</dbReference>
<organism evidence="7 8">
    <name type="scientific">Phascolomyces articulosus</name>
    <dbReference type="NCBI Taxonomy" id="60185"/>
    <lineage>
        <taxon>Eukaryota</taxon>
        <taxon>Fungi</taxon>
        <taxon>Fungi incertae sedis</taxon>
        <taxon>Mucoromycota</taxon>
        <taxon>Mucoromycotina</taxon>
        <taxon>Mucoromycetes</taxon>
        <taxon>Mucorales</taxon>
        <taxon>Lichtheimiaceae</taxon>
        <taxon>Phascolomyces</taxon>
    </lineage>
</organism>
<feature type="transmembrane region" description="Helical" evidence="5">
    <location>
        <begin position="7"/>
        <end position="25"/>
    </location>
</feature>
<feature type="domain" description="TM7S3/TM198-like" evidence="6">
    <location>
        <begin position="58"/>
        <end position="256"/>
    </location>
</feature>
<dbReference type="EMBL" id="JAIXMP010000057">
    <property type="protein sequence ID" value="KAI9244711.1"/>
    <property type="molecule type" value="Genomic_DNA"/>
</dbReference>
<evidence type="ECO:0000256" key="3">
    <source>
        <dbReference type="ARBA" id="ARBA00022989"/>
    </source>
</evidence>
<reference evidence="7" key="2">
    <citation type="submission" date="2023-02" db="EMBL/GenBank/DDBJ databases">
        <authorList>
            <consortium name="DOE Joint Genome Institute"/>
            <person name="Mondo S.J."/>
            <person name="Chang Y."/>
            <person name="Wang Y."/>
            <person name="Ahrendt S."/>
            <person name="Andreopoulos W."/>
            <person name="Barry K."/>
            <person name="Beard J."/>
            <person name="Benny G.L."/>
            <person name="Blankenship S."/>
            <person name="Bonito G."/>
            <person name="Cuomo C."/>
            <person name="Desiro A."/>
            <person name="Gervers K.A."/>
            <person name="Hundley H."/>
            <person name="Kuo A."/>
            <person name="LaButti K."/>
            <person name="Lang B.F."/>
            <person name="Lipzen A."/>
            <person name="O'Donnell K."/>
            <person name="Pangilinan J."/>
            <person name="Reynolds N."/>
            <person name="Sandor L."/>
            <person name="Smith M.W."/>
            <person name="Tsang A."/>
            <person name="Grigoriev I.V."/>
            <person name="Stajich J.E."/>
            <person name="Spatafora J.W."/>
        </authorList>
    </citation>
    <scope>NUCLEOTIDE SEQUENCE</scope>
    <source>
        <strain evidence="7">RSA 2281</strain>
    </source>
</reference>
<feature type="transmembrane region" description="Helical" evidence="5">
    <location>
        <begin position="135"/>
        <end position="153"/>
    </location>
</feature>
<proteinExistence type="predicted"/>
<gene>
    <name evidence="7" type="ORF">BDA99DRAFT_528908</name>
</gene>
<reference evidence="7" key="1">
    <citation type="journal article" date="2022" name="IScience">
        <title>Evolution of zygomycete secretomes and the origins of terrestrial fungal ecologies.</title>
        <authorList>
            <person name="Chang Y."/>
            <person name="Wang Y."/>
            <person name="Mondo S."/>
            <person name="Ahrendt S."/>
            <person name="Andreopoulos W."/>
            <person name="Barry K."/>
            <person name="Beard J."/>
            <person name="Benny G.L."/>
            <person name="Blankenship S."/>
            <person name="Bonito G."/>
            <person name="Cuomo C."/>
            <person name="Desiro A."/>
            <person name="Gervers K.A."/>
            <person name="Hundley H."/>
            <person name="Kuo A."/>
            <person name="LaButti K."/>
            <person name="Lang B.F."/>
            <person name="Lipzen A."/>
            <person name="O'Donnell K."/>
            <person name="Pangilinan J."/>
            <person name="Reynolds N."/>
            <person name="Sandor L."/>
            <person name="Smith M.E."/>
            <person name="Tsang A."/>
            <person name="Grigoriev I.V."/>
            <person name="Stajich J.E."/>
            <person name="Spatafora J.W."/>
        </authorList>
    </citation>
    <scope>NUCLEOTIDE SEQUENCE</scope>
    <source>
        <strain evidence="7">RSA 2281</strain>
    </source>
</reference>
<feature type="transmembrane region" description="Helical" evidence="5">
    <location>
        <begin position="82"/>
        <end position="99"/>
    </location>
</feature>
<evidence type="ECO:0000259" key="6">
    <source>
        <dbReference type="Pfam" id="PF13886"/>
    </source>
</evidence>